<feature type="chain" id="PRO_5044796778" description="Lysosomal Pro-X carboxypeptidase" evidence="6">
    <location>
        <begin position="21"/>
        <end position="489"/>
    </location>
</feature>
<accession>A0ABD3ITY9</accession>
<feature type="signal peptide" evidence="6">
    <location>
        <begin position="1"/>
        <end position="20"/>
    </location>
</feature>
<keyword evidence="8" id="KW-1185">Reference proteome</keyword>
<reference evidence="7 8" key="1">
    <citation type="submission" date="2024-11" db="EMBL/GenBank/DDBJ databases">
        <title>Chromosome-level genome assembly of Eucalyptus globulus Labill. provides insights into its genome evolution.</title>
        <authorList>
            <person name="Li X."/>
        </authorList>
    </citation>
    <scope>NUCLEOTIDE SEQUENCE [LARGE SCALE GENOMIC DNA]</scope>
    <source>
        <strain evidence="7">CL2024</strain>
        <tissue evidence="7">Fresh tender leaves</tissue>
    </source>
</reference>
<organism evidence="7 8">
    <name type="scientific">Eucalyptus globulus</name>
    <name type="common">Tasmanian blue gum</name>
    <dbReference type="NCBI Taxonomy" id="34317"/>
    <lineage>
        <taxon>Eukaryota</taxon>
        <taxon>Viridiplantae</taxon>
        <taxon>Streptophyta</taxon>
        <taxon>Embryophyta</taxon>
        <taxon>Tracheophyta</taxon>
        <taxon>Spermatophyta</taxon>
        <taxon>Magnoliopsida</taxon>
        <taxon>eudicotyledons</taxon>
        <taxon>Gunneridae</taxon>
        <taxon>Pentapetalae</taxon>
        <taxon>rosids</taxon>
        <taxon>malvids</taxon>
        <taxon>Myrtales</taxon>
        <taxon>Myrtaceae</taxon>
        <taxon>Myrtoideae</taxon>
        <taxon>Eucalypteae</taxon>
        <taxon>Eucalyptus</taxon>
    </lineage>
</organism>
<keyword evidence="5" id="KW-0325">Glycoprotein</keyword>
<dbReference type="AlphaFoldDB" id="A0ABD3ITY9"/>
<dbReference type="SUPFAM" id="SSF53474">
    <property type="entry name" value="alpha/beta-Hydrolases"/>
    <property type="match status" value="1"/>
</dbReference>
<dbReference type="PANTHER" id="PTHR11010:SF96">
    <property type="entry name" value="LYSOSOMAL PRO-X CARBOXYPEPTIDASE-LIKE ISOFORM X1"/>
    <property type="match status" value="1"/>
</dbReference>
<dbReference type="EMBL" id="JBJKBG010000010">
    <property type="protein sequence ID" value="KAL3718002.1"/>
    <property type="molecule type" value="Genomic_DNA"/>
</dbReference>
<dbReference type="InterPro" id="IPR042269">
    <property type="entry name" value="Ser_carbopepase_S28_SKS"/>
</dbReference>
<dbReference type="Gene3D" id="1.20.120.980">
    <property type="entry name" value="Serine carboxypeptidase S28, SKS domain"/>
    <property type="match status" value="1"/>
</dbReference>
<evidence type="ECO:0000256" key="1">
    <source>
        <dbReference type="ARBA" id="ARBA00011079"/>
    </source>
</evidence>
<gene>
    <name evidence="7" type="ORF">ACJRO7_003181</name>
</gene>
<evidence type="ECO:0000256" key="4">
    <source>
        <dbReference type="ARBA" id="ARBA00022801"/>
    </source>
</evidence>
<comment type="similarity">
    <text evidence="1">Belongs to the peptidase S28 family.</text>
</comment>
<proteinExistence type="inferred from homology"/>
<dbReference type="InterPro" id="IPR029058">
    <property type="entry name" value="AB_hydrolase_fold"/>
</dbReference>
<evidence type="ECO:0000313" key="8">
    <source>
        <dbReference type="Proteomes" id="UP001634007"/>
    </source>
</evidence>
<evidence type="ECO:0008006" key="9">
    <source>
        <dbReference type="Google" id="ProtNLM"/>
    </source>
</evidence>
<evidence type="ECO:0000313" key="7">
    <source>
        <dbReference type="EMBL" id="KAL3718002.1"/>
    </source>
</evidence>
<dbReference type="Pfam" id="PF05577">
    <property type="entry name" value="Peptidase_S28"/>
    <property type="match status" value="1"/>
</dbReference>
<dbReference type="GO" id="GO:0006508">
    <property type="term" value="P:proteolysis"/>
    <property type="evidence" value="ECO:0007669"/>
    <property type="project" value="UniProtKB-KW"/>
</dbReference>
<sequence length="489" mass="55231">MSSSLCSILIILMLFSVCVATGKNFDAYYIPKLSAVRASVSSKDFQTFFYNQTLDHFNYRPESYTTFKQRYVINSKYWGGANAVAPIFVFLGSESPFDVDIKYLGFVVENVAEFKALLVCIEHRYYGESIPYGWTLDKALKDAKTRGYFSSAQALADYAEILVYLKQKLNARHSPIIVFGGSYGGMLAAWFRLKYPHVALGALASSAPILSFPDIIPRETFYAGVAKDFLEFSFSCHETIRRSWEEIDRGSSELHGLAKLSKTFKTCRPLESSSELKDYLKSVYADAAQYNDPFSRPVEVICNAINGASPRNDILRKIFAGLSTYRNSTCYINPPPTPLSNTELGWHWQTCSEIPTLWSITNNTMFQPAPSGLDKFVNRCKRDFGIAPRQHWVPTYYGGQDIKLILHRFASNIIFSNGLQDPFSYAGILKSISNSVVAVYTAKGSHCLDILPATKEDPIWLVKQRNTEVEIIRKWIATYHADLRAFGKY</sequence>
<evidence type="ECO:0000256" key="2">
    <source>
        <dbReference type="ARBA" id="ARBA00022670"/>
    </source>
</evidence>
<protein>
    <recommendedName>
        <fullName evidence="9">Lysosomal Pro-X carboxypeptidase</fullName>
    </recommendedName>
</protein>
<evidence type="ECO:0000256" key="3">
    <source>
        <dbReference type="ARBA" id="ARBA00022729"/>
    </source>
</evidence>
<evidence type="ECO:0000256" key="6">
    <source>
        <dbReference type="SAM" id="SignalP"/>
    </source>
</evidence>
<dbReference type="Gene3D" id="3.40.50.1820">
    <property type="entry name" value="alpha/beta hydrolase"/>
    <property type="match status" value="1"/>
</dbReference>
<dbReference type="PANTHER" id="PTHR11010">
    <property type="entry name" value="PROTEASE S28 PRO-X CARBOXYPEPTIDASE-RELATED"/>
    <property type="match status" value="1"/>
</dbReference>
<dbReference type="Proteomes" id="UP001634007">
    <property type="component" value="Unassembled WGS sequence"/>
</dbReference>
<keyword evidence="3 6" id="KW-0732">Signal</keyword>
<keyword evidence="2" id="KW-0645">Protease</keyword>
<dbReference type="InterPro" id="IPR008758">
    <property type="entry name" value="Peptidase_S28"/>
</dbReference>
<name>A0ABD3ITY9_EUCGL</name>
<comment type="caution">
    <text evidence="7">The sequence shown here is derived from an EMBL/GenBank/DDBJ whole genome shotgun (WGS) entry which is preliminary data.</text>
</comment>
<dbReference type="GO" id="GO:0008233">
    <property type="term" value="F:peptidase activity"/>
    <property type="evidence" value="ECO:0007669"/>
    <property type="project" value="UniProtKB-KW"/>
</dbReference>
<keyword evidence="4" id="KW-0378">Hydrolase</keyword>
<evidence type="ECO:0000256" key="5">
    <source>
        <dbReference type="ARBA" id="ARBA00023180"/>
    </source>
</evidence>